<feature type="disulfide bond" evidence="1">
    <location>
        <begin position="176"/>
        <end position="186"/>
    </location>
</feature>
<dbReference type="InterPro" id="IPR001938">
    <property type="entry name" value="Thaumatin"/>
</dbReference>
<name>A0A8H7S7J9_9FUNG</name>
<accession>A0A8H7S7J9</accession>
<protein>
    <recommendedName>
        <fullName evidence="5">Thaumatin-like protein</fullName>
    </recommendedName>
</protein>
<dbReference type="SMART" id="SM00205">
    <property type="entry name" value="THN"/>
    <property type="match status" value="1"/>
</dbReference>
<dbReference type="PROSITE" id="PS51367">
    <property type="entry name" value="THAUMATIN_2"/>
    <property type="match status" value="1"/>
</dbReference>
<organism evidence="3 4">
    <name type="scientific">Circinella minor</name>
    <dbReference type="NCBI Taxonomy" id="1195481"/>
    <lineage>
        <taxon>Eukaryota</taxon>
        <taxon>Fungi</taxon>
        <taxon>Fungi incertae sedis</taxon>
        <taxon>Mucoromycota</taxon>
        <taxon>Mucoromycotina</taxon>
        <taxon>Mucoromycetes</taxon>
        <taxon>Mucorales</taxon>
        <taxon>Lichtheimiaceae</taxon>
        <taxon>Circinella</taxon>
    </lineage>
</organism>
<dbReference type="EMBL" id="JAEPRB010000047">
    <property type="protein sequence ID" value="KAG2224209.1"/>
    <property type="molecule type" value="Genomic_DNA"/>
</dbReference>
<evidence type="ECO:0000313" key="4">
    <source>
        <dbReference type="Proteomes" id="UP000646827"/>
    </source>
</evidence>
<feature type="disulfide bond" evidence="1">
    <location>
        <begin position="134"/>
        <end position="199"/>
    </location>
</feature>
<dbReference type="OrthoDB" id="430315at2759"/>
<dbReference type="SUPFAM" id="SSF49870">
    <property type="entry name" value="Osmotin, thaumatin-like protein"/>
    <property type="match status" value="1"/>
</dbReference>
<dbReference type="Pfam" id="PF00314">
    <property type="entry name" value="Thaumatin"/>
    <property type="match status" value="1"/>
</dbReference>
<comment type="caution">
    <text evidence="3">The sequence shown here is derived from an EMBL/GenBank/DDBJ whole genome shotgun (WGS) entry which is preliminary data.</text>
</comment>
<dbReference type="InterPro" id="IPR037176">
    <property type="entry name" value="Osmotin/thaumatin-like_sf"/>
</dbReference>
<dbReference type="PANTHER" id="PTHR31013">
    <property type="entry name" value="THAUMATIN FAMILY PROTEIN-RELATED"/>
    <property type="match status" value="1"/>
</dbReference>
<keyword evidence="4" id="KW-1185">Reference proteome</keyword>
<dbReference type="Proteomes" id="UP000646827">
    <property type="component" value="Unassembled WGS sequence"/>
</dbReference>
<evidence type="ECO:0000313" key="3">
    <source>
        <dbReference type="EMBL" id="KAG2224209.1"/>
    </source>
</evidence>
<feature type="signal peptide" evidence="2">
    <location>
        <begin position="1"/>
        <end position="20"/>
    </location>
</feature>
<evidence type="ECO:0000256" key="2">
    <source>
        <dbReference type="SAM" id="SignalP"/>
    </source>
</evidence>
<sequence length="227" mass="23644">MYISSLKVLSLAALASLVSGAKVIVKNQCGAPAHVGQQTNGNGNADGFAVIAPGADRTYTVPDNWAGRFWGRTNCEGESCKAVAGAAAPASLAEIAFNQWGGNDFYDVSFVDGFNLPMKMEPVGGKTDGSKYRCTPAACAKVPDCTDEAMKVKGPDGKVAACKSACSAYQKEELCCTGAHSTPETCGPSENSKFVKAACPDAYSYAYDDPTSTFACHASTYNVILCP</sequence>
<reference evidence="3 4" key="1">
    <citation type="submission" date="2020-12" db="EMBL/GenBank/DDBJ databases">
        <title>Metabolic potential, ecology and presence of endohyphal bacteria is reflected in genomic diversity of Mucoromycotina.</title>
        <authorList>
            <person name="Muszewska A."/>
            <person name="Okrasinska A."/>
            <person name="Steczkiewicz K."/>
            <person name="Drgas O."/>
            <person name="Orlowska M."/>
            <person name="Perlinska-Lenart U."/>
            <person name="Aleksandrzak-Piekarczyk T."/>
            <person name="Szatraj K."/>
            <person name="Zielenkiewicz U."/>
            <person name="Pilsyk S."/>
            <person name="Malc E."/>
            <person name="Mieczkowski P."/>
            <person name="Kruszewska J.S."/>
            <person name="Biernat P."/>
            <person name="Pawlowska J."/>
        </authorList>
    </citation>
    <scope>NUCLEOTIDE SEQUENCE [LARGE SCALE GENOMIC DNA]</scope>
    <source>
        <strain evidence="3 4">CBS 142.35</strain>
    </source>
</reference>
<proteinExistence type="predicted"/>
<evidence type="ECO:0008006" key="5">
    <source>
        <dbReference type="Google" id="ProtNLM"/>
    </source>
</evidence>
<feature type="disulfide bond" evidence="1">
    <location>
        <begin position="166"/>
        <end position="175"/>
    </location>
</feature>
<keyword evidence="1" id="KW-1015">Disulfide bond</keyword>
<dbReference type="Gene3D" id="2.60.110.10">
    <property type="entry name" value="Thaumatin"/>
    <property type="match status" value="1"/>
</dbReference>
<dbReference type="PANTHER" id="PTHR31013:SF2">
    <property type="entry name" value="THAUMATIN-LIKE PROTEIN"/>
    <property type="match status" value="1"/>
</dbReference>
<dbReference type="AlphaFoldDB" id="A0A8H7S7J9"/>
<evidence type="ECO:0000256" key="1">
    <source>
        <dbReference type="PIRSR" id="PIRSR002703-1"/>
    </source>
</evidence>
<feature type="disulfide bond" evidence="1">
    <location>
        <begin position="29"/>
        <end position="226"/>
    </location>
</feature>
<feature type="chain" id="PRO_5034213387" description="Thaumatin-like protein" evidence="2">
    <location>
        <begin position="21"/>
        <end position="227"/>
    </location>
</feature>
<dbReference type="PRINTS" id="PR00347">
    <property type="entry name" value="THAUMATIN"/>
</dbReference>
<keyword evidence="2" id="KW-0732">Signal</keyword>
<dbReference type="PIRSF" id="PIRSF002703">
    <property type="entry name" value="Thaumatin"/>
    <property type="match status" value="1"/>
</dbReference>
<feature type="disulfide bond" evidence="1">
    <location>
        <begin position="75"/>
        <end position="80"/>
    </location>
</feature>
<gene>
    <name evidence="3" type="ORF">INT45_001327</name>
</gene>